<dbReference type="Proteomes" id="UP000051952">
    <property type="component" value="Unassembled WGS sequence"/>
</dbReference>
<dbReference type="InterPro" id="IPR011047">
    <property type="entry name" value="Quinoprotein_ADH-like_sf"/>
</dbReference>
<keyword evidence="3" id="KW-1185">Reference proteome</keyword>
<dbReference type="VEuPathDB" id="TriTrypDB:BSAL_81545"/>
<evidence type="ECO:0000256" key="1">
    <source>
        <dbReference type="SAM" id="SignalP"/>
    </source>
</evidence>
<accession>A0A0S4J3G3</accession>
<dbReference type="AlphaFoldDB" id="A0A0S4J3G3"/>
<sequence>MGRSHRLSLYFAAVLTFALAVGTSSGAAAPLVINVTIPYEFDAMRCAGGSDANSTNLLIAVQWSWLVAISPTTGATVWNWTIAEKYNETESVALGPVVQHVVVLFTRNTWRGIDVSTGALLWTFDGDHIGLYDTNSQLDDAGYLWFLKRTQGWLAAVNLVTGTIVKNVTLPAHCNRSDTFAAVRYPLALIVNNKFHDINDTIRTECMVDLHLNAAAPVAWSSTYNETVIEFFLERSTISGNCTDVSADPSTCLIIRQGKELDPHDGYYLRFGRAYIASTGVVSALYIRTAAGVDGCSVDGITEFSHPVDIVASPSDAAYPAGAVAVQCYTRNPSMRVLTNLVNVSNFTQQWGRYTTIPENRDDDRVLLSPTVTWAVVNQGSWVSARSLSINAYVTATGSRPGTTKEANWPLWFPDYMLERMNEKTSCNAGNYFVMVARNESLMDPYIKTLVFVTV</sequence>
<keyword evidence="1" id="KW-0732">Signal</keyword>
<dbReference type="Gene3D" id="2.130.10.10">
    <property type="entry name" value="YVTN repeat-like/Quinoprotein amine dehydrogenase"/>
    <property type="match status" value="1"/>
</dbReference>
<proteinExistence type="predicted"/>
<dbReference type="InterPro" id="IPR015943">
    <property type="entry name" value="WD40/YVTN_repeat-like_dom_sf"/>
</dbReference>
<name>A0A0S4J3G3_BODSA</name>
<reference evidence="3" key="1">
    <citation type="submission" date="2015-09" db="EMBL/GenBank/DDBJ databases">
        <authorList>
            <consortium name="Pathogen Informatics"/>
        </authorList>
    </citation>
    <scope>NUCLEOTIDE SEQUENCE [LARGE SCALE GENOMIC DNA]</scope>
    <source>
        <strain evidence="3">Lake Konstanz</strain>
    </source>
</reference>
<protein>
    <submittedName>
        <fullName evidence="2">Membrane-associated protein, putative</fullName>
    </submittedName>
</protein>
<evidence type="ECO:0000313" key="2">
    <source>
        <dbReference type="EMBL" id="CUG57869.1"/>
    </source>
</evidence>
<dbReference type="EMBL" id="CYKH01000886">
    <property type="protein sequence ID" value="CUG57869.1"/>
    <property type="molecule type" value="Genomic_DNA"/>
</dbReference>
<dbReference type="SUPFAM" id="SSF50998">
    <property type="entry name" value="Quinoprotein alcohol dehydrogenase-like"/>
    <property type="match status" value="1"/>
</dbReference>
<gene>
    <name evidence="2" type="ORF">BSAL_81545</name>
</gene>
<evidence type="ECO:0000313" key="3">
    <source>
        <dbReference type="Proteomes" id="UP000051952"/>
    </source>
</evidence>
<feature type="signal peptide" evidence="1">
    <location>
        <begin position="1"/>
        <end position="20"/>
    </location>
</feature>
<feature type="chain" id="PRO_5006621989" evidence="1">
    <location>
        <begin position="21"/>
        <end position="455"/>
    </location>
</feature>
<organism evidence="2 3">
    <name type="scientific">Bodo saltans</name>
    <name type="common">Flagellated protozoan</name>
    <dbReference type="NCBI Taxonomy" id="75058"/>
    <lineage>
        <taxon>Eukaryota</taxon>
        <taxon>Discoba</taxon>
        <taxon>Euglenozoa</taxon>
        <taxon>Kinetoplastea</taxon>
        <taxon>Metakinetoplastina</taxon>
        <taxon>Eubodonida</taxon>
        <taxon>Bodonidae</taxon>
        <taxon>Bodo</taxon>
    </lineage>
</organism>